<feature type="transmembrane region" description="Helical" evidence="1">
    <location>
        <begin position="62"/>
        <end position="81"/>
    </location>
</feature>
<feature type="transmembrane region" description="Helical" evidence="1">
    <location>
        <begin position="154"/>
        <end position="174"/>
    </location>
</feature>
<keyword evidence="2" id="KW-0645">Protease</keyword>
<dbReference type="GO" id="GO:0008237">
    <property type="term" value="F:metallopeptidase activity"/>
    <property type="evidence" value="ECO:0007669"/>
    <property type="project" value="UniProtKB-KW"/>
</dbReference>
<keyword evidence="1" id="KW-1133">Transmembrane helix</keyword>
<feature type="transmembrane region" description="Helical" evidence="1">
    <location>
        <begin position="186"/>
        <end position="207"/>
    </location>
</feature>
<organism evidence="2 3">
    <name type="scientific">Candidatus Opimibacter skivensis</name>
    <dbReference type="NCBI Taxonomy" id="2982028"/>
    <lineage>
        <taxon>Bacteria</taxon>
        <taxon>Pseudomonadati</taxon>
        <taxon>Bacteroidota</taxon>
        <taxon>Saprospiria</taxon>
        <taxon>Saprospirales</taxon>
        <taxon>Saprospiraceae</taxon>
        <taxon>Candidatus Opimibacter</taxon>
    </lineage>
</organism>
<feature type="transmembrane region" description="Helical" evidence="1">
    <location>
        <begin position="263"/>
        <end position="279"/>
    </location>
</feature>
<dbReference type="Pfam" id="PF13367">
    <property type="entry name" value="PrsW-protease"/>
    <property type="match status" value="1"/>
</dbReference>
<evidence type="ECO:0000313" key="3">
    <source>
        <dbReference type="Proteomes" id="UP000808337"/>
    </source>
</evidence>
<dbReference type="EMBL" id="JADKGY010000006">
    <property type="protein sequence ID" value="MBK9982525.1"/>
    <property type="molecule type" value="Genomic_DNA"/>
</dbReference>
<dbReference type="InterPro" id="IPR026898">
    <property type="entry name" value="PrsW"/>
</dbReference>
<dbReference type="AlphaFoldDB" id="A0A9D7XNT4"/>
<evidence type="ECO:0000256" key="1">
    <source>
        <dbReference type="SAM" id="Phobius"/>
    </source>
</evidence>
<keyword evidence="1" id="KW-0812">Transmembrane</keyword>
<comment type="caution">
    <text evidence="2">The sequence shown here is derived from an EMBL/GenBank/DDBJ whole genome shotgun (WGS) entry which is preliminary data.</text>
</comment>
<dbReference type="Proteomes" id="UP000808337">
    <property type="component" value="Unassembled WGS sequence"/>
</dbReference>
<feature type="transmembrane region" description="Helical" evidence="1">
    <location>
        <begin position="227"/>
        <end position="247"/>
    </location>
</feature>
<sequence>MSDTVTDWAGVERLEGFKLGDVFSEALKKHSRDEVEDYFTVGAPSTTPTIDNVDTSWPKPWVFLRTFIAAAVLYFIFVQAWNQYGNEKLIPGLIMVGSFAVPISALIFFFEMNARKNVSLYQVIRLLFLGGIISITVSLIFYDLSDNMKLDWLGASLAGLAEEPGKLLALAIVVNMAKYRYTLNGLLFGAAVGTGFAAFESAGYALQAAFYSGSSAAMLDSIMHRGMLSPFGHIIWTGMCGAALWKVKGAQPFKFEMLQDPKFYRVFIIAVILHMIWNSPIELPFYAKHFILGIIGWIIIFSLIQSGLKQIKEEKTIALQQNDTRN</sequence>
<keyword evidence="2" id="KW-0482">Metalloprotease</keyword>
<name>A0A9D7XNT4_9BACT</name>
<proteinExistence type="predicted"/>
<protein>
    <submittedName>
        <fullName evidence="2">PrsW family intramembrane metalloprotease</fullName>
    </submittedName>
</protein>
<gene>
    <name evidence="2" type="ORF">IPP15_08880</name>
</gene>
<feature type="transmembrane region" description="Helical" evidence="1">
    <location>
        <begin position="285"/>
        <end position="304"/>
    </location>
</feature>
<feature type="transmembrane region" description="Helical" evidence="1">
    <location>
        <begin position="123"/>
        <end position="142"/>
    </location>
</feature>
<keyword evidence="1" id="KW-0472">Membrane</keyword>
<reference evidence="2 3" key="1">
    <citation type="submission" date="2020-10" db="EMBL/GenBank/DDBJ databases">
        <title>Connecting structure to function with the recovery of over 1000 high-quality activated sludge metagenome-assembled genomes encoding full-length rRNA genes using long-read sequencing.</title>
        <authorList>
            <person name="Singleton C.M."/>
            <person name="Petriglieri F."/>
            <person name="Kristensen J.M."/>
            <person name="Kirkegaard R.H."/>
            <person name="Michaelsen T.Y."/>
            <person name="Andersen M.H."/>
            <person name="Karst S.M."/>
            <person name="Dueholm M.S."/>
            <person name="Nielsen P.H."/>
            <person name="Albertsen M."/>
        </authorList>
    </citation>
    <scope>NUCLEOTIDE SEQUENCE [LARGE SCALE GENOMIC DNA]</scope>
    <source>
        <strain evidence="2">Ribe_18-Q3-R11-54_MAXAC.273</strain>
    </source>
</reference>
<dbReference type="PANTHER" id="PTHR36844:SF1">
    <property type="entry name" value="PROTEASE PRSW"/>
    <property type="match status" value="1"/>
</dbReference>
<keyword evidence="2" id="KW-0378">Hydrolase</keyword>
<dbReference type="PANTHER" id="PTHR36844">
    <property type="entry name" value="PROTEASE PRSW"/>
    <property type="match status" value="1"/>
</dbReference>
<evidence type="ECO:0000313" key="2">
    <source>
        <dbReference type="EMBL" id="MBK9982525.1"/>
    </source>
</evidence>
<accession>A0A9D7XNT4</accession>
<feature type="transmembrane region" description="Helical" evidence="1">
    <location>
        <begin position="93"/>
        <end position="111"/>
    </location>
</feature>